<comment type="caution">
    <text evidence="1">The sequence shown here is derived from an EMBL/GenBank/DDBJ whole genome shotgun (WGS) entry which is preliminary data.</text>
</comment>
<reference evidence="1 2" key="1">
    <citation type="submission" date="2021-06" db="EMBL/GenBank/DDBJ databases">
        <title>Caerostris darwini draft genome.</title>
        <authorList>
            <person name="Kono N."/>
            <person name="Arakawa K."/>
        </authorList>
    </citation>
    <scope>NUCLEOTIDE SEQUENCE [LARGE SCALE GENOMIC DNA]</scope>
</reference>
<accession>A0AAV4WQ39</accession>
<proteinExistence type="predicted"/>
<sequence>MSPTSKTHSENSICFISESCCKQAKRLQKTQFGEITQERGTQAKYLTLRPINCSSHLCLFRFISVRKCSLCALEFIVSLYERYVLASLQSSQGSAPTLSRPVHLETTGNCALELS</sequence>
<dbReference type="Proteomes" id="UP001054837">
    <property type="component" value="Unassembled WGS sequence"/>
</dbReference>
<gene>
    <name evidence="1" type="ORF">CDAR_618721</name>
</gene>
<evidence type="ECO:0000313" key="1">
    <source>
        <dbReference type="EMBL" id="GIY84952.1"/>
    </source>
</evidence>
<dbReference type="AlphaFoldDB" id="A0AAV4WQ39"/>
<name>A0AAV4WQ39_9ARAC</name>
<organism evidence="1 2">
    <name type="scientific">Caerostris darwini</name>
    <dbReference type="NCBI Taxonomy" id="1538125"/>
    <lineage>
        <taxon>Eukaryota</taxon>
        <taxon>Metazoa</taxon>
        <taxon>Ecdysozoa</taxon>
        <taxon>Arthropoda</taxon>
        <taxon>Chelicerata</taxon>
        <taxon>Arachnida</taxon>
        <taxon>Araneae</taxon>
        <taxon>Araneomorphae</taxon>
        <taxon>Entelegynae</taxon>
        <taxon>Araneoidea</taxon>
        <taxon>Araneidae</taxon>
        <taxon>Caerostris</taxon>
    </lineage>
</organism>
<keyword evidence="2" id="KW-1185">Reference proteome</keyword>
<dbReference type="EMBL" id="BPLQ01014987">
    <property type="protein sequence ID" value="GIY84952.1"/>
    <property type="molecule type" value="Genomic_DNA"/>
</dbReference>
<evidence type="ECO:0000313" key="2">
    <source>
        <dbReference type="Proteomes" id="UP001054837"/>
    </source>
</evidence>
<protein>
    <submittedName>
        <fullName evidence="1">Uncharacterized protein</fullName>
    </submittedName>
</protein>